<keyword evidence="3" id="KW-0012">Acyltransferase</keyword>
<protein>
    <submittedName>
        <fullName evidence="5">GNAT superfamily N-acetyltransferase</fullName>
    </submittedName>
</protein>
<gene>
    <name evidence="5" type="ORF">HDF08_002982</name>
</gene>
<dbReference type="GO" id="GO:0008080">
    <property type="term" value="F:N-acetyltransferase activity"/>
    <property type="evidence" value="ECO:0007669"/>
    <property type="project" value="TreeGrafter"/>
</dbReference>
<dbReference type="InterPro" id="IPR051016">
    <property type="entry name" value="Diverse_Substrate_AcTransf"/>
</dbReference>
<feature type="domain" description="N-acetyltransferase" evidence="4">
    <location>
        <begin position="13"/>
        <end position="174"/>
    </location>
</feature>
<evidence type="ECO:0000313" key="6">
    <source>
        <dbReference type="Proteomes" id="UP000564385"/>
    </source>
</evidence>
<evidence type="ECO:0000256" key="1">
    <source>
        <dbReference type="ARBA" id="ARBA00008694"/>
    </source>
</evidence>
<comment type="similarity">
    <text evidence="1">Belongs to the acetyltransferase family.</text>
</comment>
<comment type="caution">
    <text evidence="5">The sequence shown here is derived from an EMBL/GenBank/DDBJ whole genome shotgun (WGS) entry which is preliminary data.</text>
</comment>
<dbReference type="Gene3D" id="3.40.630.30">
    <property type="match status" value="1"/>
</dbReference>
<dbReference type="PROSITE" id="PS51186">
    <property type="entry name" value="GNAT"/>
    <property type="match status" value="1"/>
</dbReference>
<dbReference type="PANTHER" id="PTHR10545:SF29">
    <property type="entry name" value="GH14572P-RELATED"/>
    <property type="match status" value="1"/>
</dbReference>
<dbReference type="Pfam" id="PF00583">
    <property type="entry name" value="Acetyltransf_1"/>
    <property type="match status" value="1"/>
</dbReference>
<evidence type="ECO:0000256" key="2">
    <source>
        <dbReference type="ARBA" id="ARBA00022679"/>
    </source>
</evidence>
<dbReference type="InterPro" id="IPR000182">
    <property type="entry name" value="GNAT_dom"/>
</dbReference>
<evidence type="ECO:0000259" key="4">
    <source>
        <dbReference type="PROSITE" id="PS51186"/>
    </source>
</evidence>
<dbReference type="PANTHER" id="PTHR10545">
    <property type="entry name" value="DIAMINE N-ACETYLTRANSFERASE"/>
    <property type="match status" value="1"/>
</dbReference>
<dbReference type="FunFam" id="3.40.630.30:FF:000064">
    <property type="entry name" value="GNAT family acetyltransferase"/>
    <property type="match status" value="1"/>
</dbReference>
<evidence type="ECO:0000313" key="5">
    <source>
        <dbReference type="EMBL" id="NYF90880.1"/>
    </source>
</evidence>
<accession>A0A852VGX0</accession>
<dbReference type="CDD" id="cd04301">
    <property type="entry name" value="NAT_SF"/>
    <property type="match status" value="1"/>
</dbReference>
<reference evidence="5 6" key="1">
    <citation type="submission" date="2020-07" db="EMBL/GenBank/DDBJ databases">
        <title>Genomic Encyclopedia of Type Strains, Phase IV (KMG-V): Genome sequencing to study the core and pangenomes of soil and plant-associated prokaryotes.</title>
        <authorList>
            <person name="Whitman W."/>
        </authorList>
    </citation>
    <scope>NUCLEOTIDE SEQUENCE [LARGE SCALE GENOMIC DNA]</scope>
    <source>
        <strain evidence="5 6">M8UP22</strain>
    </source>
</reference>
<proteinExistence type="inferred from homology"/>
<evidence type="ECO:0000256" key="3">
    <source>
        <dbReference type="ARBA" id="ARBA00023315"/>
    </source>
</evidence>
<keyword evidence="2" id="KW-0808">Transferase</keyword>
<name>A0A852VGX0_9BACT</name>
<dbReference type="Proteomes" id="UP000564385">
    <property type="component" value="Unassembled WGS sequence"/>
</dbReference>
<organism evidence="5 6">
    <name type="scientific">Tunturiibacter lichenicola</name>
    <dbReference type="NCBI Taxonomy" id="2051959"/>
    <lineage>
        <taxon>Bacteria</taxon>
        <taxon>Pseudomonadati</taxon>
        <taxon>Acidobacteriota</taxon>
        <taxon>Terriglobia</taxon>
        <taxon>Terriglobales</taxon>
        <taxon>Acidobacteriaceae</taxon>
        <taxon>Tunturiibacter</taxon>
    </lineage>
</organism>
<dbReference type="SUPFAM" id="SSF55729">
    <property type="entry name" value="Acyl-CoA N-acyltransferases (Nat)"/>
    <property type="match status" value="1"/>
</dbReference>
<dbReference type="AlphaFoldDB" id="A0A852VGX0"/>
<dbReference type="InterPro" id="IPR016181">
    <property type="entry name" value="Acyl_CoA_acyltransferase"/>
</dbReference>
<sequence length="175" mass="19160">MTTITPLNPNGTLNLRAATPADISQILVFVRDLATYEREPDAVLATEADLLRDGFGPDKRFDCIIAELADGETITAAGFALYFYNYSTWRGHAGIYLEDLYVDPKHRGKGVGKALLTRVAAIAVAEGCPRFEWSVLDWNTPSIDFYQQLGAVMKSEWKGMQVSGEALVALAALSQ</sequence>
<dbReference type="EMBL" id="JACCCU010000002">
    <property type="protein sequence ID" value="NYF90880.1"/>
    <property type="molecule type" value="Genomic_DNA"/>
</dbReference>